<evidence type="ECO:0000256" key="9">
    <source>
        <dbReference type="ARBA" id="ARBA00022801"/>
    </source>
</evidence>
<dbReference type="InterPro" id="IPR050344">
    <property type="entry name" value="Peptidase_M1_aminopeptidases"/>
</dbReference>
<dbReference type="GO" id="GO:0043171">
    <property type="term" value="P:peptide catabolic process"/>
    <property type="evidence" value="ECO:0007669"/>
    <property type="project" value="TreeGrafter"/>
</dbReference>
<dbReference type="GO" id="GO:0042277">
    <property type="term" value="F:peptide binding"/>
    <property type="evidence" value="ECO:0007669"/>
    <property type="project" value="TreeGrafter"/>
</dbReference>
<proteinExistence type="inferred from homology"/>
<keyword evidence="5 18" id="KW-0031">Aminopeptidase</keyword>
<keyword evidence="6" id="KW-0963">Cytoplasm</keyword>
<dbReference type="InterPro" id="IPR042097">
    <property type="entry name" value="Aminopeptidase_N-like_N_sf"/>
</dbReference>
<keyword evidence="12" id="KW-0492">Microsome</keyword>
<keyword evidence="11 16" id="KW-0862">Zinc</keyword>
<evidence type="ECO:0000259" key="19">
    <source>
        <dbReference type="Pfam" id="PF01433"/>
    </source>
</evidence>
<dbReference type="PANTHER" id="PTHR11533:SF174">
    <property type="entry name" value="PUROMYCIN-SENSITIVE AMINOPEPTIDASE-RELATED"/>
    <property type="match status" value="1"/>
</dbReference>
<name>W9QXE3_9ROSA</name>
<evidence type="ECO:0000256" key="12">
    <source>
        <dbReference type="ARBA" id="ARBA00022848"/>
    </source>
</evidence>
<keyword evidence="14" id="KW-0472">Membrane</keyword>
<feature type="binding site" evidence="16">
    <location>
        <position position="282"/>
    </location>
    <ligand>
        <name>Zn(2+)</name>
        <dbReference type="ChEBI" id="CHEBI:29105"/>
        <note>catalytic</note>
    </ligand>
</feature>
<feature type="domain" description="Peptidase M1 membrane alanine aminopeptidase" evidence="19">
    <location>
        <begin position="224"/>
        <end position="424"/>
    </location>
</feature>
<dbReference type="Pfam" id="PF11838">
    <property type="entry name" value="ERAP1_C"/>
    <property type="match status" value="1"/>
</dbReference>
<dbReference type="GO" id="GO:0016020">
    <property type="term" value="C:membrane"/>
    <property type="evidence" value="ECO:0007669"/>
    <property type="project" value="TreeGrafter"/>
</dbReference>
<evidence type="ECO:0000256" key="7">
    <source>
        <dbReference type="ARBA" id="ARBA00022670"/>
    </source>
</evidence>
<dbReference type="CDD" id="cd09601">
    <property type="entry name" value="M1_APN-Q_like"/>
    <property type="match status" value="1"/>
</dbReference>
<sequence>MEQFKGQPRLPKFAVPKRYDIRLKPDLSSCNFSGSVVIDVDVVADTRFLVLNTANLSVNTSSISFTSRNRTFQVFQLSKVEIFEDDEILVLEFEKSLPIGEGALAIEFDGILSDKMKGFYRSTYEHNGEKKSMAGTQFEPADARKCFPCWDEPAFKATFKITLDVPADLVALSNMPVTEEKVVGQLKTVSYKESPIMSTYLVAIVVGLFDYVEDHTSDGDKLYRYFATPYSLPKLDMVAIPDFAFKAMENYGLVTYRETALLYDDQHSAAANKQQVAIVVTHELAHQWFGNLVTMEWWTDLWLNEGFATWVCYLATDSLFPEWKIWTQFLDEFVEGLKLDGLEGSHPIEVEVKHASEIQEIFDAISYKKGASVIRMLQSYLGAECFQWSLGLYIERHASSNAKTEDLWAALEEGSGEPVNRCLGTYKDLYVKIDKWQSHFLASGSHGDGEWIVPITLCCGSYDNRKSVLLETRSTTLDIETRIGGEDDGTSAICSWIKLNIDQTGFYRVKYDEDLAARLRDAIENKYLSATDRFGILDDSFALCMARQQSLISLLTLMAAYWDDHDYTVLSNLIAISYRLERNAADAVPELLDFIKQFFISLFQESAEKLGWQPKAGESHLDAMLRGEVLTALAVFGHDPTLNEASRRFHVFLNDRNTPLLPPDLRKAAYVAVMQRTSAFERSGYESLLRVYRESDLSQEKTRVLSSLASCPDPNIILEVLNFLSSPEVRNQDAVLGLSVSREGRETAWTWMKFASTEKAEEIEEFFASRRRPSMARTLKQSIERVHINARWVQSVQTDEHLAEAVKQLAMQH</sequence>
<evidence type="ECO:0000256" key="15">
    <source>
        <dbReference type="PIRSR" id="PIRSR634016-1"/>
    </source>
</evidence>
<gene>
    <name evidence="22" type="ORF">L484_003786</name>
</gene>
<dbReference type="MEROPS" id="M01.A25"/>
<feature type="site" description="Transition state stabilizer" evidence="17">
    <location>
        <position position="367"/>
    </location>
</feature>
<comment type="subcellular location">
    <subcellularLocation>
        <location evidence="3">Cytoplasm</location>
    </subcellularLocation>
    <subcellularLocation>
        <location evidence="2">Microsome membrane</location>
        <topology evidence="2">Peripheral membrane protein</topology>
    </subcellularLocation>
</comment>
<dbReference type="Gene3D" id="2.60.40.1730">
    <property type="entry name" value="tricorn interacting facor f3 domain"/>
    <property type="match status" value="1"/>
</dbReference>
<dbReference type="STRING" id="981085.W9QXE3"/>
<keyword evidence="7 18" id="KW-0645">Protease</keyword>
<dbReference type="GO" id="GO:0005737">
    <property type="term" value="C:cytoplasm"/>
    <property type="evidence" value="ECO:0007669"/>
    <property type="project" value="UniProtKB-SubCell"/>
</dbReference>
<feature type="domain" description="Aminopeptidase N-like N-terminal" evidence="21">
    <location>
        <begin position="15"/>
        <end position="201"/>
    </location>
</feature>
<evidence type="ECO:0000256" key="1">
    <source>
        <dbReference type="ARBA" id="ARBA00000098"/>
    </source>
</evidence>
<dbReference type="InterPro" id="IPR045357">
    <property type="entry name" value="Aminopeptidase_N-like_N"/>
</dbReference>
<keyword evidence="8 16" id="KW-0479">Metal-binding</keyword>
<accession>W9QXE3</accession>
<dbReference type="InterPro" id="IPR034016">
    <property type="entry name" value="M1_APN-typ"/>
</dbReference>
<comment type="similarity">
    <text evidence="4 18">Belongs to the peptidase M1 family.</text>
</comment>
<dbReference type="FunFam" id="1.25.50.20:FF:000002">
    <property type="entry name" value="Aminopeptidase"/>
    <property type="match status" value="1"/>
</dbReference>
<dbReference type="InterPro" id="IPR027268">
    <property type="entry name" value="Peptidase_M4/M1_CTD_sf"/>
</dbReference>
<evidence type="ECO:0000259" key="20">
    <source>
        <dbReference type="Pfam" id="PF11838"/>
    </source>
</evidence>
<evidence type="ECO:0000259" key="21">
    <source>
        <dbReference type="Pfam" id="PF17900"/>
    </source>
</evidence>
<dbReference type="GO" id="GO:0005615">
    <property type="term" value="C:extracellular space"/>
    <property type="evidence" value="ECO:0007669"/>
    <property type="project" value="TreeGrafter"/>
</dbReference>
<dbReference type="Gene3D" id="2.60.40.1910">
    <property type="match status" value="1"/>
</dbReference>
<dbReference type="Pfam" id="PF17900">
    <property type="entry name" value="Peptidase_M1_N"/>
    <property type="match status" value="1"/>
</dbReference>
<dbReference type="EMBL" id="KE343934">
    <property type="protein sequence ID" value="EXB48303.1"/>
    <property type="molecule type" value="Genomic_DNA"/>
</dbReference>
<feature type="binding site" evidence="16">
    <location>
        <position position="305"/>
    </location>
    <ligand>
        <name>Zn(2+)</name>
        <dbReference type="ChEBI" id="CHEBI:29105"/>
        <note>catalytic</note>
    </ligand>
</feature>
<comment type="cofactor">
    <cofactor evidence="16 18">
        <name>Zn(2+)</name>
        <dbReference type="ChEBI" id="CHEBI:29105"/>
    </cofactor>
    <text evidence="16 18">Binds 1 zinc ion per subunit.</text>
</comment>
<evidence type="ECO:0000313" key="23">
    <source>
        <dbReference type="Proteomes" id="UP000030645"/>
    </source>
</evidence>
<feature type="domain" description="ERAP1-like C-terminal" evidence="20">
    <location>
        <begin position="496"/>
        <end position="753"/>
    </location>
</feature>
<dbReference type="FunFam" id="1.10.390.10:FF:000001">
    <property type="entry name" value="Aminopeptidase"/>
    <property type="match status" value="1"/>
</dbReference>
<dbReference type="Proteomes" id="UP000030645">
    <property type="component" value="Unassembled WGS sequence"/>
</dbReference>
<keyword evidence="23" id="KW-1185">Reference proteome</keyword>
<evidence type="ECO:0000256" key="6">
    <source>
        <dbReference type="ARBA" id="ARBA00022490"/>
    </source>
</evidence>
<dbReference type="GO" id="GO:0016285">
    <property type="term" value="F:alanyl aminopeptidase activity"/>
    <property type="evidence" value="ECO:0007669"/>
    <property type="project" value="UniProtKB-EC"/>
</dbReference>
<organism evidence="22 23">
    <name type="scientific">Morus notabilis</name>
    <dbReference type="NCBI Taxonomy" id="981085"/>
    <lineage>
        <taxon>Eukaryota</taxon>
        <taxon>Viridiplantae</taxon>
        <taxon>Streptophyta</taxon>
        <taxon>Embryophyta</taxon>
        <taxon>Tracheophyta</taxon>
        <taxon>Spermatophyta</taxon>
        <taxon>Magnoliopsida</taxon>
        <taxon>eudicotyledons</taxon>
        <taxon>Gunneridae</taxon>
        <taxon>Pentapetalae</taxon>
        <taxon>rosids</taxon>
        <taxon>fabids</taxon>
        <taxon>Rosales</taxon>
        <taxon>Moraceae</taxon>
        <taxon>Moreae</taxon>
        <taxon>Morus</taxon>
    </lineage>
</organism>
<evidence type="ECO:0000256" key="8">
    <source>
        <dbReference type="ARBA" id="ARBA00022723"/>
    </source>
</evidence>
<comment type="catalytic activity">
    <reaction evidence="1">
        <text>Release of an N-terminal amino acid, Xaa-|-Yaa- from a peptide, amide or arylamide. Xaa is preferably Ala, but may be most amino acids including Pro (slow action). When a terminal hydrophobic residue is followed by a prolyl residue, the two may be released as an intact Xaa-Pro dipeptide.</text>
        <dbReference type="EC" id="3.4.11.2"/>
    </reaction>
</comment>
<evidence type="ECO:0000256" key="10">
    <source>
        <dbReference type="ARBA" id="ARBA00022824"/>
    </source>
</evidence>
<evidence type="ECO:0000256" key="11">
    <source>
        <dbReference type="ARBA" id="ARBA00022833"/>
    </source>
</evidence>
<evidence type="ECO:0000256" key="2">
    <source>
        <dbReference type="ARBA" id="ARBA00004174"/>
    </source>
</evidence>
<dbReference type="FunFam" id="2.60.40.1730:FF:000009">
    <property type="entry name" value="Aminopeptidase"/>
    <property type="match status" value="1"/>
</dbReference>
<dbReference type="GO" id="GO:0070006">
    <property type="term" value="F:metalloaminopeptidase activity"/>
    <property type="evidence" value="ECO:0007669"/>
    <property type="project" value="TreeGrafter"/>
</dbReference>
<evidence type="ECO:0000256" key="16">
    <source>
        <dbReference type="PIRSR" id="PIRSR634016-3"/>
    </source>
</evidence>
<dbReference type="SUPFAM" id="SSF55486">
    <property type="entry name" value="Metalloproteases ('zincins'), catalytic domain"/>
    <property type="match status" value="1"/>
</dbReference>
<evidence type="ECO:0000256" key="3">
    <source>
        <dbReference type="ARBA" id="ARBA00004496"/>
    </source>
</evidence>
<keyword evidence="9 18" id="KW-0378">Hydrolase</keyword>
<protein>
    <recommendedName>
        <fullName evidence="18">Aminopeptidase</fullName>
        <ecNumber evidence="18">3.4.11.-</ecNumber>
    </recommendedName>
</protein>
<evidence type="ECO:0000256" key="18">
    <source>
        <dbReference type="RuleBase" id="RU364040"/>
    </source>
</evidence>
<evidence type="ECO:0000256" key="13">
    <source>
        <dbReference type="ARBA" id="ARBA00023049"/>
    </source>
</evidence>
<dbReference type="GO" id="GO:0006508">
    <property type="term" value="P:proteolysis"/>
    <property type="evidence" value="ECO:0007669"/>
    <property type="project" value="UniProtKB-KW"/>
</dbReference>
<evidence type="ECO:0000256" key="5">
    <source>
        <dbReference type="ARBA" id="ARBA00022438"/>
    </source>
</evidence>
<dbReference type="PANTHER" id="PTHR11533">
    <property type="entry name" value="PROTEASE M1 ZINC METALLOPROTEASE"/>
    <property type="match status" value="1"/>
</dbReference>
<dbReference type="SUPFAM" id="SSF63737">
    <property type="entry name" value="Leukotriene A4 hydrolase N-terminal domain"/>
    <property type="match status" value="1"/>
</dbReference>
<reference evidence="23" key="1">
    <citation type="submission" date="2013-01" db="EMBL/GenBank/DDBJ databases">
        <title>Draft Genome Sequence of a Mulberry Tree, Morus notabilis C.K. Schneid.</title>
        <authorList>
            <person name="He N."/>
            <person name="Zhao S."/>
        </authorList>
    </citation>
    <scope>NUCLEOTIDE SEQUENCE</scope>
</reference>
<dbReference type="InterPro" id="IPR001930">
    <property type="entry name" value="Peptidase_M1"/>
</dbReference>
<dbReference type="PRINTS" id="PR00756">
    <property type="entry name" value="ALADIPTASE"/>
</dbReference>
<dbReference type="AlphaFoldDB" id="W9QXE3"/>
<keyword evidence="10" id="KW-0256">Endoplasmic reticulum</keyword>
<feature type="active site" description="Proton acceptor" evidence="15">
    <location>
        <position position="283"/>
    </location>
</feature>
<evidence type="ECO:0000256" key="17">
    <source>
        <dbReference type="PIRSR" id="PIRSR634016-4"/>
    </source>
</evidence>
<feature type="binding site" evidence="16">
    <location>
        <position position="286"/>
    </location>
    <ligand>
        <name>Zn(2+)</name>
        <dbReference type="ChEBI" id="CHEBI:29105"/>
        <note>catalytic</note>
    </ligand>
</feature>
<dbReference type="InterPro" id="IPR024571">
    <property type="entry name" value="ERAP1-like_C_dom"/>
</dbReference>
<dbReference type="Gene3D" id="1.25.50.20">
    <property type="match status" value="1"/>
</dbReference>
<dbReference type="GO" id="GO:0008270">
    <property type="term" value="F:zinc ion binding"/>
    <property type="evidence" value="ECO:0007669"/>
    <property type="project" value="UniProtKB-UniRule"/>
</dbReference>
<evidence type="ECO:0000256" key="14">
    <source>
        <dbReference type="ARBA" id="ARBA00023136"/>
    </source>
</evidence>
<dbReference type="Pfam" id="PF01433">
    <property type="entry name" value="Peptidase_M1"/>
    <property type="match status" value="1"/>
</dbReference>
<dbReference type="InterPro" id="IPR014782">
    <property type="entry name" value="Peptidase_M1_dom"/>
</dbReference>
<keyword evidence="13 18" id="KW-0482">Metalloprotease</keyword>
<evidence type="ECO:0000256" key="4">
    <source>
        <dbReference type="ARBA" id="ARBA00010136"/>
    </source>
</evidence>
<dbReference type="EC" id="3.4.11.-" evidence="18"/>
<evidence type="ECO:0000313" key="22">
    <source>
        <dbReference type="EMBL" id="EXB48303.1"/>
    </source>
</evidence>
<dbReference type="Gene3D" id="1.10.390.10">
    <property type="entry name" value="Neutral Protease Domain 2"/>
    <property type="match status" value="1"/>
</dbReference>
<dbReference type="eggNOG" id="KOG1046">
    <property type="taxonomic scope" value="Eukaryota"/>
</dbReference>